<name>A0A645C0Q7_9ZZZZ</name>
<dbReference type="InterPro" id="IPR001789">
    <property type="entry name" value="Sig_transdc_resp-reg_receiver"/>
</dbReference>
<dbReference type="InterPro" id="IPR007492">
    <property type="entry name" value="LytTR_DNA-bd_dom"/>
</dbReference>
<protein>
    <submittedName>
        <fullName evidence="2">Transcriptional regulatory protein BtsR</fullName>
    </submittedName>
</protein>
<sequence length="246" mass="28815">MANILIVEDDKAQRENLKTMIQEMGQALCVLEAQNAHEAFEISTANRIDLFYLDVHLPDVSGLELARKIREVPYYNFTWIIFITSHIKYMLEAFKEIHCYDYILKPIEKDAMQNITMKLLTNNKPDIEEKTERKHIFIEISGVMVKIFADEIVFVEVYRKTCVLHTIKGKYEVKNLSLKKILSTTPKGSLVQSHKSYAINIGLIQEINKKLSCWEIIFKNYEEKALIGDKYKDNVMNICKQYIIRR</sequence>
<dbReference type="SMART" id="SM00448">
    <property type="entry name" value="REC"/>
    <property type="match status" value="1"/>
</dbReference>
<accession>A0A645C0Q7</accession>
<organism evidence="2">
    <name type="scientific">bioreactor metagenome</name>
    <dbReference type="NCBI Taxonomy" id="1076179"/>
    <lineage>
        <taxon>unclassified sequences</taxon>
        <taxon>metagenomes</taxon>
        <taxon>ecological metagenomes</taxon>
    </lineage>
</organism>
<dbReference type="SMART" id="SM00850">
    <property type="entry name" value="LytTR"/>
    <property type="match status" value="1"/>
</dbReference>
<dbReference type="InterPro" id="IPR046947">
    <property type="entry name" value="LytR-like"/>
</dbReference>
<comment type="caution">
    <text evidence="2">The sequence shown here is derived from an EMBL/GenBank/DDBJ whole genome shotgun (WGS) entry which is preliminary data.</text>
</comment>
<dbReference type="PANTHER" id="PTHR37299:SF1">
    <property type="entry name" value="STAGE 0 SPORULATION PROTEIN A HOMOLOG"/>
    <property type="match status" value="1"/>
</dbReference>
<dbReference type="Gene3D" id="3.40.50.2300">
    <property type="match status" value="1"/>
</dbReference>
<dbReference type="PROSITE" id="PS50110">
    <property type="entry name" value="RESPONSE_REGULATORY"/>
    <property type="match status" value="1"/>
</dbReference>
<dbReference type="InterPro" id="IPR011006">
    <property type="entry name" value="CheY-like_superfamily"/>
</dbReference>
<dbReference type="SUPFAM" id="SSF52172">
    <property type="entry name" value="CheY-like"/>
    <property type="match status" value="1"/>
</dbReference>
<gene>
    <name evidence="2" type="primary">btsR_23</name>
    <name evidence="2" type="ORF">SDC9_118314</name>
</gene>
<dbReference type="PANTHER" id="PTHR37299">
    <property type="entry name" value="TRANSCRIPTIONAL REGULATOR-RELATED"/>
    <property type="match status" value="1"/>
</dbReference>
<dbReference type="GO" id="GO:0000156">
    <property type="term" value="F:phosphorelay response regulator activity"/>
    <property type="evidence" value="ECO:0007669"/>
    <property type="project" value="InterPro"/>
</dbReference>
<dbReference type="EMBL" id="VSSQ01024059">
    <property type="protein sequence ID" value="MPM71350.1"/>
    <property type="molecule type" value="Genomic_DNA"/>
</dbReference>
<evidence type="ECO:0000259" key="1">
    <source>
        <dbReference type="PROSITE" id="PS50110"/>
    </source>
</evidence>
<dbReference type="Gene3D" id="2.40.50.1020">
    <property type="entry name" value="LytTr DNA-binding domain"/>
    <property type="match status" value="1"/>
</dbReference>
<dbReference type="Pfam" id="PF04397">
    <property type="entry name" value="LytTR"/>
    <property type="match status" value="1"/>
</dbReference>
<reference evidence="2" key="1">
    <citation type="submission" date="2019-08" db="EMBL/GenBank/DDBJ databases">
        <authorList>
            <person name="Kucharzyk K."/>
            <person name="Murdoch R.W."/>
            <person name="Higgins S."/>
            <person name="Loffler F."/>
        </authorList>
    </citation>
    <scope>NUCLEOTIDE SEQUENCE</scope>
</reference>
<dbReference type="AlphaFoldDB" id="A0A645C0Q7"/>
<dbReference type="GO" id="GO:0003677">
    <property type="term" value="F:DNA binding"/>
    <property type="evidence" value="ECO:0007669"/>
    <property type="project" value="InterPro"/>
</dbReference>
<proteinExistence type="predicted"/>
<evidence type="ECO:0000313" key="2">
    <source>
        <dbReference type="EMBL" id="MPM71350.1"/>
    </source>
</evidence>
<feature type="domain" description="Response regulatory" evidence="1">
    <location>
        <begin position="3"/>
        <end position="120"/>
    </location>
</feature>
<dbReference type="Pfam" id="PF00072">
    <property type="entry name" value="Response_reg"/>
    <property type="match status" value="1"/>
</dbReference>